<reference evidence="1" key="1">
    <citation type="submission" date="2015-04" db="EMBL/GenBank/DDBJ databases">
        <title>The genome sequence of the plant pathogenic Rhizarian Plasmodiophora brassicae reveals insights in its biotrophic life cycle and the origin of chitin synthesis.</title>
        <authorList>
            <person name="Schwelm A."/>
            <person name="Fogelqvist J."/>
            <person name="Knaust A."/>
            <person name="Julke S."/>
            <person name="Lilja T."/>
            <person name="Dhandapani V."/>
            <person name="Bonilla-Rosso G."/>
            <person name="Karlsson M."/>
            <person name="Shevchenko A."/>
            <person name="Choi S.R."/>
            <person name="Kim H.G."/>
            <person name="Park J.Y."/>
            <person name="Lim Y.P."/>
            <person name="Ludwig-Muller J."/>
            <person name="Dixelius C."/>
        </authorList>
    </citation>
    <scope>NUCLEOTIDE SEQUENCE</scope>
    <source>
        <tissue evidence="1">Potato root galls</tissue>
    </source>
</reference>
<name>A0A0H5R2P0_9EUKA</name>
<dbReference type="EMBL" id="HACM01001717">
    <property type="protein sequence ID" value="CRZ02159.1"/>
    <property type="molecule type" value="Transcribed_RNA"/>
</dbReference>
<accession>A0A0H5R2P0</accession>
<proteinExistence type="predicted"/>
<dbReference type="AlphaFoldDB" id="A0A0H5R2P0"/>
<organism evidence="1">
    <name type="scientific">Spongospora subterranea</name>
    <dbReference type="NCBI Taxonomy" id="70186"/>
    <lineage>
        <taxon>Eukaryota</taxon>
        <taxon>Sar</taxon>
        <taxon>Rhizaria</taxon>
        <taxon>Endomyxa</taxon>
        <taxon>Phytomyxea</taxon>
        <taxon>Plasmodiophorida</taxon>
        <taxon>Plasmodiophoridae</taxon>
        <taxon>Spongospora</taxon>
    </lineage>
</organism>
<evidence type="ECO:0000313" key="1">
    <source>
        <dbReference type="EMBL" id="CRZ02159.1"/>
    </source>
</evidence>
<sequence>MNIVIPSFKTPDGIDLLHRLRDVSYHRRYLLFGESLIVYIHLEKSLLVQRNWTYQQVSQFSVDILLHDTGSASINGHFFPYISGHDPDRIDDGVQKAHSQILSDESVCIAISLTIGECKYDRIKVILRPHGRSAEIAMSTLPDIDDISLFTAPNACHDLIRSLSRHEQSHHIIDDSQHFISSSSDVTVVAPVSIKYHHVLLFSSTLYCVEITNTLSDDDIIIRRVNVIMPQQSEFRLYIDRDNLPISLSPDDVGAILVSISSLRSTSFPSPLFSLTLEISSSSSLITHQIVLSNKGISPPAPISITFNCPSRVTNHSTFTISVMVNNLSGIEGDLSVIFDGGETGSESYSNNNDSPTLKAILNLDKMVPLGPISLGQSCAATLEFLALREGMARIDDVAVRSEASGDVYRQQKPLYILVVPYGCSDFSH</sequence>
<protein>
    <submittedName>
        <fullName evidence="1">Uncharacterized protein</fullName>
    </submittedName>
</protein>